<reference evidence="2" key="1">
    <citation type="submission" date="2025-08" db="UniProtKB">
        <authorList>
            <consortium name="RefSeq"/>
        </authorList>
    </citation>
    <scope>IDENTIFICATION</scope>
</reference>
<sequence length="339" mass="37263">MTSGSSGISDDSLDLSTKFIQADVTSTPEAPSTTISKSTITLSTGKFEDGSTNFVRNDFPISTQQQDAYYTLTTHSTPTSQGRRKINTAFPTISLTRIVRSTAADDVTGDYAADDTSTVNDTRYQTTKDSQEETATSTSIGANGTFGMNYNNTSTRSTPAYTICSPRSLSVCYEKIVKRADVALEYAIQMKKCLASLRFSQQIMNVTVRSTVLPPEPGEVNTTLLNHLNVSVEQQTIVAALQIYDAHLTILKDTRCAAISFNMLLTELRRLIRNVEMSMAASGDAALPVSDARTPLDAYVGMVNPSRRDMRDYLTVKRYIGWLLYTKQVYESLVIGTYV</sequence>
<keyword evidence="1" id="KW-1185">Reference proteome</keyword>
<dbReference type="GeneID" id="106809122"/>
<protein>
    <submittedName>
        <fullName evidence="2">Uncharacterized protein LOC106809122</fullName>
    </submittedName>
</protein>
<dbReference type="Proteomes" id="UP000695022">
    <property type="component" value="Unplaced"/>
</dbReference>
<accession>A0ABM1E5U9</accession>
<organism evidence="1 2">
    <name type="scientific">Priapulus caudatus</name>
    <name type="common">Priapulid worm</name>
    <dbReference type="NCBI Taxonomy" id="37621"/>
    <lineage>
        <taxon>Eukaryota</taxon>
        <taxon>Metazoa</taxon>
        <taxon>Ecdysozoa</taxon>
        <taxon>Scalidophora</taxon>
        <taxon>Priapulida</taxon>
        <taxon>Priapulimorpha</taxon>
        <taxon>Priapulimorphida</taxon>
        <taxon>Priapulidae</taxon>
        <taxon>Priapulus</taxon>
    </lineage>
</organism>
<proteinExistence type="predicted"/>
<evidence type="ECO:0000313" key="2">
    <source>
        <dbReference type="RefSeq" id="XP_014667570.1"/>
    </source>
</evidence>
<evidence type="ECO:0000313" key="1">
    <source>
        <dbReference type="Proteomes" id="UP000695022"/>
    </source>
</evidence>
<dbReference type="RefSeq" id="XP_014667570.1">
    <property type="nucleotide sequence ID" value="XM_014812084.1"/>
</dbReference>
<name>A0ABM1E5U9_PRICU</name>
<gene>
    <name evidence="2" type="primary">LOC106809122</name>
</gene>